<sequence>MSDHFAMAARMINASICAYNIFENGAKPPPGPPVDREVPSAAADSFYQVVPAYQDAVGFASPASDYTPAFFACGSDHTDAALVGPMADGNVVVAIRGTIPPSFQDNDLMAWITDWINDAKIVPHSWDPVGTHYGHVEHGFGDATKALWPWIQATLAPLLADMSGTVLVTGHSKGGAMTYLVASLIRETWPELDGRIEVHAFAPAVAFDRGFLKVYTAKGLADKTTRYQVENDIVPFLPFWSDANVWSKIEFSGWAHELEWTAAVEAFRMATGGGYTVAGAFRYFDSAHDFVPDARVDTSALVAVGEALEAKKYSLIADAHSAVNSYLPCFSPVPKSSAA</sequence>
<evidence type="ECO:0000259" key="1">
    <source>
        <dbReference type="Pfam" id="PF01764"/>
    </source>
</evidence>
<dbReference type="SUPFAM" id="SSF53474">
    <property type="entry name" value="alpha/beta-Hydrolases"/>
    <property type="match status" value="1"/>
</dbReference>
<evidence type="ECO:0000313" key="3">
    <source>
        <dbReference type="Proteomes" id="UP000183982"/>
    </source>
</evidence>
<reference evidence="3" key="1">
    <citation type="submission" date="2016-11" db="EMBL/GenBank/DDBJ databases">
        <authorList>
            <person name="Varghese N."/>
            <person name="Submissions S."/>
        </authorList>
    </citation>
    <scope>NUCLEOTIDE SEQUENCE [LARGE SCALE GENOMIC DNA]</scope>
    <source>
        <strain evidence="3">DSM 100564</strain>
    </source>
</reference>
<dbReference type="RefSeq" id="WP_073257152.1">
    <property type="nucleotide sequence ID" value="NZ_FQZQ01000043.1"/>
</dbReference>
<dbReference type="InterPro" id="IPR051218">
    <property type="entry name" value="Sec_MonoDiacylglyc_Lipase"/>
</dbReference>
<dbReference type="Gene3D" id="3.40.50.1820">
    <property type="entry name" value="alpha/beta hydrolase"/>
    <property type="match status" value="1"/>
</dbReference>
<dbReference type="Pfam" id="PF01764">
    <property type="entry name" value="Lipase_3"/>
    <property type="match status" value="1"/>
</dbReference>
<dbReference type="GO" id="GO:0006629">
    <property type="term" value="P:lipid metabolic process"/>
    <property type="evidence" value="ECO:0007669"/>
    <property type="project" value="InterPro"/>
</dbReference>
<gene>
    <name evidence="2" type="ORF">SAMN05444000_1437</name>
</gene>
<accession>A0A1M6TQC4</accession>
<dbReference type="EMBL" id="FQZQ01000043">
    <property type="protein sequence ID" value="SHK59136.1"/>
    <property type="molecule type" value="Genomic_DNA"/>
</dbReference>
<dbReference type="AlphaFoldDB" id="A0A1M6TQC4"/>
<proteinExistence type="predicted"/>
<dbReference type="CDD" id="cd00519">
    <property type="entry name" value="Lipase_3"/>
    <property type="match status" value="1"/>
</dbReference>
<evidence type="ECO:0000313" key="2">
    <source>
        <dbReference type="EMBL" id="SHK59136.1"/>
    </source>
</evidence>
<name>A0A1M6TQC4_9RHOB</name>
<dbReference type="PANTHER" id="PTHR45856:SF24">
    <property type="entry name" value="FUNGAL LIPASE-LIKE DOMAIN-CONTAINING PROTEIN"/>
    <property type="match status" value="1"/>
</dbReference>
<dbReference type="InterPro" id="IPR002921">
    <property type="entry name" value="Fungal_lipase-type"/>
</dbReference>
<dbReference type="STRING" id="1470563.SAMN05444000_1437"/>
<dbReference type="InterPro" id="IPR029058">
    <property type="entry name" value="AB_hydrolase_fold"/>
</dbReference>
<dbReference type="PANTHER" id="PTHR45856">
    <property type="entry name" value="ALPHA/BETA-HYDROLASES SUPERFAMILY PROTEIN"/>
    <property type="match status" value="1"/>
</dbReference>
<dbReference type="Proteomes" id="UP000183982">
    <property type="component" value="Unassembled WGS sequence"/>
</dbReference>
<keyword evidence="3" id="KW-1185">Reference proteome</keyword>
<organism evidence="2 3">
    <name type="scientific">Shimia gijangensis</name>
    <dbReference type="NCBI Taxonomy" id="1470563"/>
    <lineage>
        <taxon>Bacteria</taxon>
        <taxon>Pseudomonadati</taxon>
        <taxon>Pseudomonadota</taxon>
        <taxon>Alphaproteobacteria</taxon>
        <taxon>Rhodobacterales</taxon>
        <taxon>Roseobacteraceae</taxon>
    </lineage>
</organism>
<feature type="domain" description="Fungal lipase-type" evidence="1">
    <location>
        <begin position="112"/>
        <end position="240"/>
    </location>
</feature>
<protein>
    <submittedName>
        <fullName evidence="2">Lipase (Class 3)</fullName>
    </submittedName>
</protein>